<organism evidence="1 2">
    <name type="scientific">Enterococcus faecalis RP2S-4</name>
    <dbReference type="NCBI Taxonomy" id="1244145"/>
    <lineage>
        <taxon>Bacteria</taxon>
        <taxon>Bacillati</taxon>
        <taxon>Bacillota</taxon>
        <taxon>Bacilli</taxon>
        <taxon>Lactobacillales</taxon>
        <taxon>Enterococcaceae</taxon>
        <taxon>Enterococcus</taxon>
    </lineage>
</organism>
<dbReference type="Proteomes" id="UP000015750">
    <property type="component" value="Unassembled WGS sequence"/>
</dbReference>
<comment type="caution">
    <text evidence="1">The sequence shown here is derived from an EMBL/GenBank/DDBJ whole genome shotgun (WGS) entry which is preliminary data.</text>
</comment>
<sequence length="119" mass="14221">MKIVNTVFLDKYKDRKTYQEVEKVIFKDLLNKRYVVTLFVELEENEDFQYPLEGILDKYYANYTDHIIENKHNRSMEAGIEDGNDNNFESLETIREIANLVGKRAYNQEEGEYIILKIE</sequence>
<accession>A0ABC9TPH9</accession>
<protein>
    <submittedName>
        <fullName evidence="1">Uncharacterized protein</fullName>
    </submittedName>
</protein>
<name>A0ABC9TPH9_ENTFL</name>
<gene>
    <name evidence="1" type="ORF">D358_00218</name>
</gene>
<evidence type="ECO:0000313" key="2">
    <source>
        <dbReference type="Proteomes" id="UP000015750"/>
    </source>
</evidence>
<proteinExistence type="predicted"/>
<dbReference type="RefSeq" id="WP_016626925.1">
    <property type="nucleotide sequence ID" value="NZ_KE351878.1"/>
</dbReference>
<evidence type="ECO:0000313" key="1">
    <source>
        <dbReference type="EMBL" id="EPI11686.1"/>
    </source>
</evidence>
<reference evidence="1 2" key="1">
    <citation type="submission" date="2013-06" db="EMBL/GenBank/DDBJ databases">
        <authorList>
            <person name="Weinstock G."/>
            <person name="Sodergren E."/>
            <person name="Lobos E.A."/>
            <person name="Fulton L."/>
            <person name="Fulton R."/>
            <person name="Courtney L."/>
            <person name="Fronick C."/>
            <person name="O'Laughlin M."/>
            <person name="Godfrey J."/>
            <person name="Wilson R.M."/>
            <person name="Miner T."/>
            <person name="Farmer C."/>
            <person name="Delehaunty K."/>
            <person name="Cordes M."/>
            <person name="Minx P."/>
            <person name="Tomlinson C."/>
            <person name="Chen J."/>
            <person name="Wollam A."/>
            <person name="Pepin K.H."/>
            <person name="Bhonagiri V."/>
            <person name="Zhang X."/>
            <person name="Warren W."/>
            <person name="Mitreva M."/>
            <person name="Mardis E.R."/>
            <person name="Wilson R.K."/>
        </authorList>
    </citation>
    <scope>NUCLEOTIDE SEQUENCE [LARGE SCALE GENOMIC DNA]</scope>
    <source>
        <strain evidence="1 2">RP2S-4</strain>
    </source>
</reference>
<dbReference type="AlphaFoldDB" id="A0ABC9TPH9"/>
<dbReference type="EMBL" id="ATIR01000008">
    <property type="protein sequence ID" value="EPI11686.1"/>
    <property type="molecule type" value="Genomic_DNA"/>
</dbReference>